<proteinExistence type="predicted"/>
<dbReference type="InterPro" id="IPR023214">
    <property type="entry name" value="HAD_sf"/>
</dbReference>
<sequence>MQIHNTFLFASELDGVLLPNGTFTAKAGCLDRTRELLERLKSANYPVIYVASHHLSLAREGRETFGLPEPNYWICNLGSEIYDAFGNADDGWERMMGPPFPKETLLNALKENPELTVQEEENQGAHKLSLYYPEPVDDSLRAWISMRVGQIVEGARLTDYPDGLSGMTSLDIIPANAGKASALGFLTERLGLPRTQVFFSGDSEDDLDALMSGICGTLVGSASGSVQEKARKLAENMEGARLTLSRGYYGDGVIEGLRVYDFLH</sequence>
<dbReference type="SUPFAM" id="SSF56784">
    <property type="entry name" value="HAD-like"/>
    <property type="match status" value="1"/>
</dbReference>
<evidence type="ECO:0000259" key="1">
    <source>
        <dbReference type="Pfam" id="PF05116"/>
    </source>
</evidence>
<accession>A0A450YRD2</accession>
<evidence type="ECO:0000313" key="2">
    <source>
        <dbReference type="EMBL" id="VFK44107.1"/>
    </source>
</evidence>
<organism evidence="2">
    <name type="scientific">Candidatus Kentrum sp. TC</name>
    <dbReference type="NCBI Taxonomy" id="2126339"/>
    <lineage>
        <taxon>Bacteria</taxon>
        <taxon>Pseudomonadati</taxon>
        <taxon>Pseudomonadota</taxon>
        <taxon>Gammaproteobacteria</taxon>
        <taxon>Candidatus Kentrum</taxon>
    </lineage>
</organism>
<dbReference type="EMBL" id="CAADFT010000031">
    <property type="protein sequence ID" value="VFK44107.1"/>
    <property type="molecule type" value="Genomic_DNA"/>
</dbReference>
<dbReference type="GO" id="GO:0016787">
    <property type="term" value="F:hydrolase activity"/>
    <property type="evidence" value="ECO:0007669"/>
    <property type="project" value="UniProtKB-KW"/>
</dbReference>
<dbReference type="Gene3D" id="3.40.50.1000">
    <property type="entry name" value="HAD superfamily/HAD-like"/>
    <property type="match status" value="1"/>
</dbReference>
<protein>
    <submittedName>
        <fullName evidence="2">HAD-superfamily hydrolase, subfamily IIB</fullName>
    </submittedName>
</protein>
<gene>
    <name evidence="2" type="ORF">BECKTC1821E_GA0114239_103126</name>
</gene>
<dbReference type="InterPro" id="IPR006380">
    <property type="entry name" value="SPP-like_dom"/>
</dbReference>
<dbReference type="Pfam" id="PF05116">
    <property type="entry name" value="S6PP"/>
    <property type="match status" value="1"/>
</dbReference>
<keyword evidence="2" id="KW-0378">Hydrolase</keyword>
<dbReference type="Gene3D" id="3.90.1070.10">
    <property type="match status" value="1"/>
</dbReference>
<dbReference type="InterPro" id="IPR036412">
    <property type="entry name" value="HAD-like_sf"/>
</dbReference>
<reference evidence="2" key="1">
    <citation type="submission" date="2019-02" db="EMBL/GenBank/DDBJ databases">
        <authorList>
            <person name="Gruber-Vodicka R. H."/>
            <person name="Seah K. B. B."/>
        </authorList>
    </citation>
    <scope>NUCLEOTIDE SEQUENCE</scope>
    <source>
        <strain evidence="2">BECK_BZ125</strain>
    </source>
</reference>
<dbReference type="AlphaFoldDB" id="A0A450YRD2"/>
<name>A0A450YRD2_9GAMM</name>
<feature type="domain" description="Sucrose phosphatase-like" evidence="1">
    <location>
        <begin position="7"/>
        <end position="260"/>
    </location>
</feature>